<dbReference type="Gene3D" id="3.60.20.10">
    <property type="entry name" value="Glutamine Phosphoribosylpyrophosphate, subunit 1, domain 1"/>
    <property type="match status" value="1"/>
</dbReference>
<dbReference type="GO" id="GO:0140664">
    <property type="term" value="F:ATP-dependent DNA damage sensor activity"/>
    <property type="evidence" value="ECO:0007669"/>
    <property type="project" value="InterPro"/>
</dbReference>
<dbReference type="PANTHER" id="PTHR48466:SF1">
    <property type="entry name" value="SMR DOMAIN-CONTAINING PROTEIN"/>
    <property type="match status" value="1"/>
</dbReference>
<name>A0AAW2PER4_9LAMI</name>
<dbReference type="SUPFAM" id="SSF48334">
    <property type="entry name" value="DNA repair protein MutS, domain III"/>
    <property type="match status" value="1"/>
</dbReference>
<keyword evidence="1" id="KW-0547">Nucleotide-binding</keyword>
<dbReference type="PROSITE" id="PS00486">
    <property type="entry name" value="DNA_MISMATCH_REPAIR_2"/>
    <property type="match status" value="1"/>
</dbReference>
<protein>
    <submittedName>
        <fullName evidence="6">Endonuclease MutS2</fullName>
    </submittedName>
</protein>
<keyword evidence="6" id="KW-0255">Endonuclease</keyword>
<dbReference type="GO" id="GO:0030983">
    <property type="term" value="F:mismatched DNA binding"/>
    <property type="evidence" value="ECO:0007669"/>
    <property type="project" value="InterPro"/>
</dbReference>
<evidence type="ECO:0000259" key="5">
    <source>
        <dbReference type="PROSITE" id="PS00486"/>
    </source>
</evidence>
<dbReference type="InterPro" id="IPR036187">
    <property type="entry name" value="DNA_mismatch_repair_MutS_sf"/>
</dbReference>
<dbReference type="GO" id="GO:0004519">
    <property type="term" value="F:endonuclease activity"/>
    <property type="evidence" value="ECO:0007669"/>
    <property type="project" value="UniProtKB-KW"/>
</dbReference>
<keyword evidence="2" id="KW-0067">ATP-binding</keyword>
<dbReference type="InterPro" id="IPR029055">
    <property type="entry name" value="Ntn_hydrolases_N"/>
</dbReference>
<proteinExistence type="predicted"/>
<dbReference type="InterPro" id="IPR005747">
    <property type="entry name" value="MutS2"/>
</dbReference>
<feature type="region of interest" description="Disordered" evidence="4">
    <location>
        <begin position="636"/>
        <end position="656"/>
    </location>
</feature>
<evidence type="ECO:0000256" key="2">
    <source>
        <dbReference type="ARBA" id="ARBA00022840"/>
    </source>
</evidence>
<dbReference type="Pfam" id="PF00488">
    <property type="entry name" value="MutS_V"/>
    <property type="match status" value="1"/>
</dbReference>
<dbReference type="InterPro" id="IPR027417">
    <property type="entry name" value="P-loop_NTPase"/>
</dbReference>
<evidence type="ECO:0000256" key="3">
    <source>
        <dbReference type="ARBA" id="ARBA00023125"/>
    </source>
</evidence>
<dbReference type="GO" id="GO:0005524">
    <property type="term" value="F:ATP binding"/>
    <property type="evidence" value="ECO:0007669"/>
    <property type="project" value="UniProtKB-KW"/>
</dbReference>
<evidence type="ECO:0000313" key="6">
    <source>
        <dbReference type="EMBL" id="KAL0353096.1"/>
    </source>
</evidence>
<sequence length="965" mass="106093">MACGMPPALRLHSTSMGLRTAQSATIPLGQSPSESRRLLAQTSAAAAISQPLDFSGIEDVSRIIDASLAGEMLSIGELCSVRRTLRSARSLIEQLEEISSRSNSSDRYSALLEILQNCDFLMELEQKIEFCVDCNFSVVLDRASEDLEIIRSERKTNMENLEAMLKQVSAKIFQAGGVDRPLVTKRRSRMCVAIRTTHRSLLPNGVVLDSSSSGATYFMEPREAVDMNNLEVRLSNSEKVEEQAILSFLSAEIAKSSRQIKDLLDRVLEVDLAFARAAHARWMNGECPNFSSGSCEDSKHNSFAVDVNMPGAFSSPVPVDIKIGDGVRVVVISGPNTGGKTASMKTLGLASIMLKAGMYLPAQKHPRVPWFDLVLADIGDHQSLEQSLSTFSGHISRICKILKVASERSLVLLDEIGSGTDPSEGVALSASILQYLKDRVKLAVVTTHYADLTCLKEKDARFENAAMEFSLESLQPTYRILWGSMGESNALSIARTIGFDGKLIEQAQSWVKKLTPEKMQKFNSSLYQSLAEERNKLEIQAERAAALHSDIMKLYHEKSESAITSIVQAHQPPGDFPVDRTANSSYVPQIGERVLIKGLGNKLATVVEAPSDDNTVLVQYGKIRVRLDLNSISTQADGDGAAVSAPRSRRQGQRMKRLKNLRSLSETMKDDEVLTTRTSSENKRAEAVDATYMTAFVSLPALPIVFQSLLQKMLAVFEKSIANPPKELSLPVGRNHSNSSPEEIAEIFRSWRSDSTFYTLSSGNFLALSHRDENPAHPRCIIVMDDIFCIFSGALYNTCDLRRHYGLSRQATEAMIIIEAYKVLRDRAPYPPDQVVKELEGKFAFILFDSKTSTLFLARDRDGCVQLHWGTAADGSLVCTDDPNVISAACGKCYTPFPPGCIFISGNGLISFDHPLNKVRGVPREDEEGNISAVIFQVDLFTRLHSIPRSGSAANWANATVVEGE</sequence>
<dbReference type="EMBL" id="JACGWK010000005">
    <property type="protein sequence ID" value="KAL0353096.1"/>
    <property type="molecule type" value="Genomic_DNA"/>
</dbReference>
<dbReference type="PANTHER" id="PTHR48466">
    <property type="entry name" value="OS10G0509000 PROTEIN-RELATED"/>
    <property type="match status" value="1"/>
</dbReference>
<dbReference type="NCBIfam" id="TIGR01069">
    <property type="entry name" value="mutS2"/>
    <property type="match status" value="1"/>
</dbReference>
<dbReference type="SMART" id="SM01172">
    <property type="entry name" value="DUF3700"/>
    <property type="match status" value="1"/>
</dbReference>
<dbReference type="GO" id="GO:0016887">
    <property type="term" value="F:ATP hydrolysis activity"/>
    <property type="evidence" value="ECO:0007669"/>
    <property type="project" value="InterPro"/>
</dbReference>
<dbReference type="Pfam" id="PF12481">
    <property type="entry name" value="DUF3700"/>
    <property type="match status" value="1"/>
</dbReference>
<dbReference type="SUPFAM" id="SSF52540">
    <property type="entry name" value="P-loop containing nucleoside triphosphate hydrolases"/>
    <property type="match status" value="1"/>
</dbReference>
<feature type="domain" description="DNA mismatch repair proteins mutS family" evidence="5">
    <location>
        <begin position="409"/>
        <end position="425"/>
    </location>
</feature>
<dbReference type="InterPro" id="IPR045076">
    <property type="entry name" value="MutS"/>
</dbReference>
<comment type="caution">
    <text evidence="6">The sequence shown here is derived from an EMBL/GenBank/DDBJ whole genome shotgun (WGS) entry which is preliminary data.</text>
</comment>
<accession>A0AAW2PER4</accession>
<feature type="compositionally biased region" description="Basic residues" evidence="4">
    <location>
        <begin position="647"/>
        <end position="656"/>
    </location>
</feature>
<dbReference type="GO" id="GO:0045910">
    <property type="term" value="P:negative regulation of DNA recombination"/>
    <property type="evidence" value="ECO:0007669"/>
    <property type="project" value="InterPro"/>
</dbReference>
<keyword evidence="6" id="KW-0378">Hydrolase</keyword>
<dbReference type="GO" id="GO:0006298">
    <property type="term" value="P:mismatch repair"/>
    <property type="evidence" value="ECO:0007669"/>
    <property type="project" value="InterPro"/>
</dbReference>
<dbReference type="SMART" id="SM00534">
    <property type="entry name" value="MUTSac"/>
    <property type="match status" value="1"/>
</dbReference>
<dbReference type="Gene3D" id="3.40.50.300">
    <property type="entry name" value="P-loop containing nucleotide triphosphate hydrolases"/>
    <property type="match status" value="1"/>
</dbReference>
<dbReference type="SUPFAM" id="SSF56235">
    <property type="entry name" value="N-terminal nucleophile aminohydrolases (Ntn hydrolases)"/>
    <property type="match status" value="1"/>
</dbReference>
<evidence type="ECO:0000256" key="4">
    <source>
        <dbReference type="SAM" id="MobiDB-lite"/>
    </source>
</evidence>
<keyword evidence="3" id="KW-0238">DNA-binding</keyword>
<keyword evidence="6" id="KW-0540">Nuclease</keyword>
<reference evidence="6" key="2">
    <citation type="journal article" date="2024" name="Plant">
        <title>Genomic evolution and insights into agronomic trait innovations of Sesamum species.</title>
        <authorList>
            <person name="Miao H."/>
            <person name="Wang L."/>
            <person name="Qu L."/>
            <person name="Liu H."/>
            <person name="Sun Y."/>
            <person name="Le M."/>
            <person name="Wang Q."/>
            <person name="Wei S."/>
            <person name="Zheng Y."/>
            <person name="Lin W."/>
            <person name="Duan Y."/>
            <person name="Cao H."/>
            <person name="Xiong S."/>
            <person name="Wang X."/>
            <person name="Wei L."/>
            <person name="Li C."/>
            <person name="Ma Q."/>
            <person name="Ju M."/>
            <person name="Zhao R."/>
            <person name="Li G."/>
            <person name="Mu C."/>
            <person name="Tian Q."/>
            <person name="Mei H."/>
            <person name="Zhang T."/>
            <person name="Gao T."/>
            <person name="Zhang H."/>
        </authorList>
    </citation>
    <scope>NUCLEOTIDE SEQUENCE</scope>
    <source>
        <strain evidence="6">G01</strain>
    </source>
</reference>
<dbReference type="AlphaFoldDB" id="A0AAW2PER4"/>
<organism evidence="6">
    <name type="scientific">Sesamum angustifolium</name>
    <dbReference type="NCBI Taxonomy" id="2727405"/>
    <lineage>
        <taxon>Eukaryota</taxon>
        <taxon>Viridiplantae</taxon>
        <taxon>Streptophyta</taxon>
        <taxon>Embryophyta</taxon>
        <taxon>Tracheophyta</taxon>
        <taxon>Spermatophyta</taxon>
        <taxon>Magnoliopsida</taxon>
        <taxon>eudicotyledons</taxon>
        <taxon>Gunneridae</taxon>
        <taxon>Pentapetalae</taxon>
        <taxon>asterids</taxon>
        <taxon>lamiids</taxon>
        <taxon>Lamiales</taxon>
        <taxon>Pedaliaceae</taxon>
        <taxon>Sesamum</taxon>
    </lineage>
</organism>
<dbReference type="InterPro" id="IPR046893">
    <property type="entry name" value="MSSS"/>
</dbReference>
<dbReference type="Pfam" id="PF20297">
    <property type="entry name" value="MSSS"/>
    <property type="match status" value="1"/>
</dbReference>
<dbReference type="InterPro" id="IPR000432">
    <property type="entry name" value="DNA_mismatch_repair_MutS_C"/>
</dbReference>
<reference evidence="6" key="1">
    <citation type="submission" date="2020-06" db="EMBL/GenBank/DDBJ databases">
        <authorList>
            <person name="Li T."/>
            <person name="Hu X."/>
            <person name="Zhang T."/>
            <person name="Song X."/>
            <person name="Zhang H."/>
            <person name="Dai N."/>
            <person name="Sheng W."/>
            <person name="Hou X."/>
            <person name="Wei L."/>
        </authorList>
    </citation>
    <scope>NUCLEOTIDE SEQUENCE</scope>
    <source>
        <strain evidence="6">G01</strain>
        <tissue evidence="6">Leaf</tissue>
    </source>
</reference>
<evidence type="ECO:0000256" key="1">
    <source>
        <dbReference type="ARBA" id="ARBA00022741"/>
    </source>
</evidence>
<gene>
    <name evidence="6" type="ORF">Sangu_0890900</name>
</gene>
<dbReference type="InterPro" id="IPR024286">
    <property type="entry name" value="DUF3700"/>
</dbReference>